<keyword evidence="3" id="KW-1185">Reference proteome</keyword>
<evidence type="ECO:0000313" key="3">
    <source>
        <dbReference type="Proteomes" id="UP000572635"/>
    </source>
</evidence>
<dbReference type="PANTHER" id="PTHR33164">
    <property type="entry name" value="TRANSCRIPTIONAL REGULATOR, MARR FAMILY"/>
    <property type="match status" value="1"/>
</dbReference>
<dbReference type="SMART" id="SM00347">
    <property type="entry name" value="HTH_MARR"/>
    <property type="match status" value="1"/>
</dbReference>
<accession>A0A7W8QH55</accession>
<keyword evidence="2" id="KW-0238">DNA-binding</keyword>
<organism evidence="2 3">
    <name type="scientific">Nocardiopsis composta</name>
    <dbReference type="NCBI Taxonomy" id="157465"/>
    <lineage>
        <taxon>Bacteria</taxon>
        <taxon>Bacillati</taxon>
        <taxon>Actinomycetota</taxon>
        <taxon>Actinomycetes</taxon>
        <taxon>Streptosporangiales</taxon>
        <taxon>Nocardiopsidaceae</taxon>
        <taxon>Nocardiopsis</taxon>
    </lineage>
</organism>
<dbReference type="AlphaFoldDB" id="A0A7W8QH55"/>
<dbReference type="Proteomes" id="UP000572635">
    <property type="component" value="Unassembled WGS sequence"/>
</dbReference>
<dbReference type="Gene3D" id="1.10.10.10">
    <property type="entry name" value="Winged helix-like DNA-binding domain superfamily/Winged helix DNA-binding domain"/>
    <property type="match status" value="1"/>
</dbReference>
<sequence>MSNPGRPDAHDAAIERAVVALRRSQSRRTLARLARGRGRGGPPEGVVELLDAVAAAGRATVTEAAAAMGTDQPRASRLAGRALAEGLVRRGADPEDGRRSPLELTGAGEEVLARVAEFRRSVVAEATRGWARADREALAVLLGRFAADFSAAAGGSQERPR</sequence>
<proteinExistence type="predicted"/>
<feature type="domain" description="HTH marR-type" evidence="1">
    <location>
        <begin position="39"/>
        <end position="135"/>
    </location>
</feature>
<dbReference type="InterPro" id="IPR036390">
    <property type="entry name" value="WH_DNA-bd_sf"/>
</dbReference>
<protein>
    <submittedName>
        <fullName evidence="2">DNA-binding MarR family transcriptional regulator</fullName>
    </submittedName>
</protein>
<dbReference type="SUPFAM" id="SSF46785">
    <property type="entry name" value="Winged helix' DNA-binding domain"/>
    <property type="match status" value="1"/>
</dbReference>
<dbReference type="PANTHER" id="PTHR33164:SF57">
    <property type="entry name" value="MARR-FAMILY TRANSCRIPTIONAL REGULATOR"/>
    <property type="match status" value="1"/>
</dbReference>
<dbReference type="GO" id="GO:0003677">
    <property type="term" value="F:DNA binding"/>
    <property type="evidence" value="ECO:0007669"/>
    <property type="project" value="UniProtKB-KW"/>
</dbReference>
<evidence type="ECO:0000313" key="2">
    <source>
        <dbReference type="EMBL" id="MBB5430363.1"/>
    </source>
</evidence>
<name>A0A7W8QH55_9ACTN</name>
<dbReference type="GO" id="GO:0006950">
    <property type="term" value="P:response to stress"/>
    <property type="evidence" value="ECO:0007669"/>
    <property type="project" value="TreeGrafter"/>
</dbReference>
<dbReference type="EMBL" id="JACHDB010000001">
    <property type="protein sequence ID" value="MBB5430363.1"/>
    <property type="molecule type" value="Genomic_DNA"/>
</dbReference>
<comment type="caution">
    <text evidence="2">The sequence shown here is derived from an EMBL/GenBank/DDBJ whole genome shotgun (WGS) entry which is preliminary data.</text>
</comment>
<dbReference type="RefSeq" id="WP_184388193.1">
    <property type="nucleotide sequence ID" value="NZ_BAAAJD010000056.1"/>
</dbReference>
<gene>
    <name evidence="2" type="ORF">HDA36_000447</name>
</gene>
<dbReference type="GO" id="GO:0003700">
    <property type="term" value="F:DNA-binding transcription factor activity"/>
    <property type="evidence" value="ECO:0007669"/>
    <property type="project" value="InterPro"/>
</dbReference>
<dbReference type="InterPro" id="IPR000835">
    <property type="entry name" value="HTH_MarR-typ"/>
</dbReference>
<dbReference type="InterPro" id="IPR036388">
    <property type="entry name" value="WH-like_DNA-bd_sf"/>
</dbReference>
<dbReference type="InterPro" id="IPR039422">
    <property type="entry name" value="MarR/SlyA-like"/>
</dbReference>
<evidence type="ECO:0000259" key="1">
    <source>
        <dbReference type="SMART" id="SM00347"/>
    </source>
</evidence>
<reference evidence="2 3" key="1">
    <citation type="submission" date="2020-08" db="EMBL/GenBank/DDBJ databases">
        <title>Sequencing the genomes of 1000 actinobacteria strains.</title>
        <authorList>
            <person name="Klenk H.-P."/>
        </authorList>
    </citation>
    <scope>NUCLEOTIDE SEQUENCE [LARGE SCALE GENOMIC DNA]</scope>
    <source>
        <strain evidence="2 3">DSM 44551</strain>
    </source>
</reference>
<dbReference type="Pfam" id="PF12802">
    <property type="entry name" value="MarR_2"/>
    <property type="match status" value="1"/>
</dbReference>